<dbReference type="Pfam" id="PF20133">
    <property type="entry name" value="HHL1-like"/>
    <property type="match status" value="1"/>
</dbReference>
<dbReference type="EMBL" id="KV919029">
    <property type="protein sequence ID" value="OSX72950.1"/>
    <property type="molecule type" value="Genomic_DNA"/>
</dbReference>
<feature type="region of interest" description="Disordered" evidence="1">
    <location>
        <begin position="1"/>
        <end position="79"/>
    </location>
</feature>
<reference evidence="2 3" key="1">
    <citation type="submission" date="2017-03" db="EMBL/GenBank/DDBJ databases">
        <title>WGS assembly of Porphyra umbilicalis.</title>
        <authorList>
            <person name="Brawley S.H."/>
            <person name="Blouin N.A."/>
            <person name="Ficko-Blean E."/>
            <person name="Wheeler G.L."/>
            <person name="Lohr M."/>
            <person name="Goodson H.V."/>
            <person name="Jenkins J.W."/>
            <person name="Blaby-Haas C.E."/>
            <person name="Helliwell K.E."/>
            <person name="Chan C."/>
            <person name="Marriage T."/>
            <person name="Bhattacharya D."/>
            <person name="Klein A.S."/>
            <person name="Badis Y."/>
            <person name="Brodie J."/>
            <person name="Cao Y."/>
            <person name="Collen J."/>
            <person name="Dittami S.M."/>
            <person name="Gachon C.M."/>
            <person name="Green B.R."/>
            <person name="Karpowicz S."/>
            <person name="Kim J.W."/>
            <person name="Kudahl U."/>
            <person name="Lin S."/>
            <person name="Michel G."/>
            <person name="Mittag M."/>
            <person name="Olson B.J."/>
            <person name="Pangilinan J."/>
            <person name="Peng Y."/>
            <person name="Qiu H."/>
            <person name="Shu S."/>
            <person name="Singer J.T."/>
            <person name="Smith A.G."/>
            <person name="Sprecher B.N."/>
            <person name="Wagner V."/>
            <person name="Wang W."/>
            <person name="Wang Z.-Y."/>
            <person name="Yan J."/>
            <person name="Yarish C."/>
            <person name="Zoeuner-Riek S."/>
            <person name="Zhuang Y."/>
            <person name="Zou Y."/>
            <person name="Lindquist E.A."/>
            <person name="Grimwood J."/>
            <person name="Barry K."/>
            <person name="Rokhsar D.S."/>
            <person name="Schmutz J."/>
            <person name="Stiller J.W."/>
            <person name="Grossman A.R."/>
            <person name="Prochnik S.E."/>
        </authorList>
    </citation>
    <scope>NUCLEOTIDE SEQUENCE [LARGE SCALE GENOMIC DNA]</scope>
    <source>
        <strain evidence="2">4086291</strain>
    </source>
</reference>
<proteinExistence type="predicted"/>
<evidence type="ECO:0000313" key="3">
    <source>
        <dbReference type="Proteomes" id="UP000218209"/>
    </source>
</evidence>
<organism evidence="2 3">
    <name type="scientific">Porphyra umbilicalis</name>
    <name type="common">Purple laver</name>
    <name type="synonym">Red alga</name>
    <dbReference type="NCBI Taxonomy" id="2786"/>
    <lineage>
        <taxon>Eukaryota</taxon>
        <taxon>Rhodophyta</taxon>
        <taxon>Bangiophyceae</taxon>
        <taxon>Bangiales</taxon>
        <taxon>Bangiaceae</taxon>
        <taxon>Porphyra</taxon>
    </lineage>
</organism>
<dbReference type="Proteomes" id="UP000218209">
    <property type="component" value="Unassembled WGS sequence"/>
</dbReference>
<evidence type="ECO:0000313" key="2">
    <source>
        <dbReference type="EMBL" id="OSX72950.1"/>
    </source>
</evidence>
<accession>A0A1X6NWP2</accession>
<sequence length="195" mass="20728">MAFMTSPLALPGQAQSRAHACSRRPTMAAENASEAPGAADETSPAPQEATPTQPKGFGPAKAAAAPPSAAAVRRNAASNKYDDMKASGMPEYNIWVRRPEDTGEKPNWYPVGSLAVPRSGGVVRAIYATEKDLASGALRLFPTLKDVADDLVYGYQLKEFPDEVVTEATRPIEGEGFLASVSNFFSNLTNPLNTK</sequence>
<dbReference type="AlphaFoldDB" id="A0A1X6NWP2"/>
<name>A0A1X6NWP2_PORUM</name>
<keyword evidence="3" id="KW-1185">Reference proteome</keyword>
<evidence type="ECO:0000256" key="1">
    <source>
        <dbReference type="SAM" id="MobiDB-lite"/>
    </source>
</evidence>
<feature type="compositionally biased region" description="Low complexity" evidence="1">
    <location>
        <begin position="28"/>
        <end position="39"/>
    </location>
</feature>
<protein>
    <submittedName>
        <fullName evidence="2">Uncharacterized protein</fullName>
    </submittedName>
</protein>
<gene>
    <name evidence="2" type="ORF">BU14_0392s0008</name>
</gene>
<feature type="compositionally biased region" description="Low complexity" evidence="1">
    <location>
        <begin position="60"/>
        <end position="79"/>
    </location>
</feature>
<dbReference type="InterPro" id="IPR045388">
    <property type="entry name" value="HHL1-like"/>
</dbReference>